<dbReference type="PROSITE" id="PS51186">
    <property type="entry name" value="GNAT"/>
    <property type="match status" value="1"/>
</dbReference>
<dbReference type="CDD" id="cd04301">
    <property type="entry name" value="NAT_SF"/>
    <property type="match status" value="1"/>
</dbReference>
<proteinExistence type="predicted"/>
<dbReference type="OrthoDB" id="5525374at2"/>
<organism evidence="4 5">
    <name type="scientific">Paraburkholderia guartelaensis</name>
    <dbReference type="NCBI Taxonomy" id="2546446"/>
    <lineage>
        <taxon>Bacteria</taxon>
        <taxon>Pseudomonadati</taxon>
        <taxon>Pseudomonadota</taxon>
        <taxon>Betaproteobacteria</taxon>
        <taxon>Burkholderiales</taxon>
        <taxon>Burkholderiaceae</taxon>
        <taxon>Paraburkholderia</taxon>
    </lineage>
</organism>
<dbReference type="InterPro" id="IPR000182">
    <property type="entry name" value="GNAT_dom"/>
</dbReference>
<dbReference type="SUPFAM" id="SSF55729">
    <property type="entry name" value="Acyl-CoA N-acyltransferases (Nat)"/>
    <property type="match status" value="1"/>
</dbReference>
<evidence type="ECO:0000256" key="2">
    <source>
        <dbReference type="ARBA" id="ARBA00023315"/>
    </source>
</evidence>
<comment type="caution">
    <text evidence="4">The sequence shown here is derived from an EMBL/GenBank/DDBJ whole genome shotgun (WGS) entry which is preliminary data.</text>
</comment>
<protein>
    <submittedName>
        <fullName evidence="4">N-acetyltransferase</fullName>
    </submittedName>
</protein>
<dbReference type="Pfam" id="PF13508">
    <property type="entry name" value="Acetyltransf_7"/>
    <property type="match status" value="1"/>
</dbReference>
<sequence>MLDITLRPATEHDWDFVASVTEACMREYVEQTWGAWRADNPDHFDAQIHQIVQYGRDDIGCVALVDEPGALVLKTLYILPSYQRRGIGAVLMQQIIELAAARRAPIQLRVLRVNPARRFYERYGFVITHSTKERHFMAREVDLFSKPNGG</sequence>
<evidence type="ECO:0000256" key="1">
    <source>
        <dbReference type="ARBA" id="ARBA00022679"/>
    </source>
</evidence>
<evidence type="ECO:0000313" key="4">
    <source>
        <dbReference type="EMBL" id="TDG02023.1"/>
    </source>
</evidence>
<dbReference type="AlphaFoldDB" id="A0A4R5L2P0"/>
<keyword evidence="2" id="KW-0012">Acyltransferase</keyword>
<dbReference type="InterPro" id="IPR050680">
    <property type="entry name" value="YpeA/RimI_acetyltransf"/>
</dbReference>
<accession>A0A4R5L2P0</accession>
<keyword evidence="1 4" id="KW-0808">Transferase</keyword>
<dbReference type="EMBL" id="SMOD01000083">
    <property type="protein sequence ID" value="TDG02023.1"/>
    <property type="molecule type" value="Genomic_DNA"/>
</dbReference>
<dbReference type="Proteomes" id="UP000295606">
    <property type="component" value="Unassembled WGS sequence"/>
</dbReference>
<dbReference type="InterPro" id="IPR016181">
    <property type="entry name" value="Acyl_CoA_acyltransferase"/>
</dbReference>
<dbReference type="PANTHER" id="PTHR43420">
    <property type="entry name" value="ACETYLTRANSFERASE"/>
    <property type="match status" value="1"/>
</dbReference>
<feature type="domain" description="N-acetyltransferase" evidence="3">
    <location>
        <begin position="4"/>
        <end position="142"/>
    </location>
</feature>
<gene>
    <name evidence="4" type="ORF">E1N52_41955</name>
</gene>
<name>A0A4R5L2P0_9BURK</name>
<evidence type="ECO:0000259" key="3">
    <source>
        <dbReference type="PROSITE" id="PS51186"/>
    </source>
</evidence>
<dbReference type="Gene3D" id="3.40.630.30">
    <property type="match status" value="1"/>
</dbReference>
<evidence type="ECO:0000313" key="5">
    <source>
        <dbReference type="Proteomes" id="UP000295606"/>
    </source>
</evidence>
<reference evidence="4 5" key="1">
    <citation type="submission" date="2019-03" db="EMBL/GenBank/DDBJ databases">
        <title>Paraburkholderia sp. isolated from native Mimosa gymnas in Guartela State Park, Brazil.</title>
        <authorList>
            <person name="Paulitsch F."/>
            <person name="Hungria M."/>
            <person name="Delamuta J.R.M."/>
            <person name="Ribeiro R.A."/>
            <person name="Dall'Agnol R."/>
            <person name="Silva J.S.B."/>
        </authorList>
    </citation>
    <scope>NUCLEOTIDE SEQUENCE [LARGE SCALE GENOMIC DNA]</scope>
    <source>
        <strain evidence="4 5">CNPSo 3008</strain>
    </source>
</reference>
<dbReference type="GO" id="GO:0016747">
    <property type="term" value="F:acyltransferase activity, transferring groups other than amino-acyl groups"/>
    <property type="evidence" value="ECO:0007669"/>
    <property type="project" value="InterPro"/>
</dbReference>